<comment type="caution">
    <text evidence="2">The sequence shown here is derived from an EMBL/GenBank/DDBJ whole genome shotgun (WGS) entry which is preliminary data.</text>
</comment>
<feature type="region of interest" description="Disordered" evidence="1">
    <location>
        <begin position="16"/>
        <end position="95"/>
    </location>
</feature>
<proteinExistence type="predicted"/>
<feature type="compositionally biased region" description="Basic and acidic residues" evidence="1">
    <location>
        <begin position="65"/>
        <end position="79"/>
    </location>
</feature>
<evidence type="ECO:0000313" key="3">
    <source>
        <dbReference type="Proteomes" id="UP000887159"/>
    </source>
</evidence>
<gene>
    <name evidence="2" type="ORF">TNCV_4201771</name>
</gene>
<accession>A0A8X6WBQ4</accession>
<feature type="compositionally biased region" description="Basic and acidic residues" evidence="1">
    <location>
        <begin position="16"/>
        <end position="54"/>
    </location>
</feature>
<evidence type="ECO:0000256" key="1">
    <source>
        <dbReference type="SAM" id="MobiDB-lite"/>
    </source>
</evidence>
<dbReference type="Proteomes" id="UP000887159">
    <property type="component" value="Unassembled WGS sequence"/>
</dbReference>
<dbReference type="EMBL" id="BMAU01021400">
    <property type="protein sequence ID" value="GFY31869.1"/>
    <property type="molecule type" value="Genomic_DNA"/>
</dbReference>
<reference evidence="2" key="1">
    <citation type="submission" date="2020-08" db="EMBL/GenBank/DDBJ databases">
        <title>Multicomponent nature underlies the extraordinary mechanical properties of spider dragline silk.</title>
        <authorList>
            <person name="Kono N."/>
            <person name="Nakamura H."/>
            <person name="Mori M."/>
            <person name="Yoshida Y."/>
            <person name="Ohtoshi R."/>
            <person name="Malay A.D."/>
            <person name="Moran D.A.P."/>
            <person name="Tomita M."/>
            <person name="Numata K."/>
            <person name="Arakawa K."/>
        </authorList>
    </citation>
    <scope>NUCLEOTIDE SEQUENCE</scope>
</reference>
<name>A0A8X6WBQ4_TRICX</name>
<evidence type="ECO:0000313" key="2">
    <source>
        <dbReference type="EMBL" id="GFY31869.1"/>
    </source>
</evidence>
<protein>
    <submittedName>
        <fullName evidence="2">Uncharacterized protein</fullName>
    </submittedName>
</protein>
<organism evidence="2 3">
    <name type="scientific">Trichonephila clavipes</name>
    <name type="common">Golden silk orbweaver</name>
    <name type="synonym">Nephila clavipes</name>
    <dbReference type="NCBI Taxonomy" id="2585209"/>
    <lineage>
        <taxon>Eukaryota</taxon>
        <taxon>Metazoa</taxon>
        <taxon>Ecdysozoa</taxon>
        <taxon>Arthropoda</taxon>
        <taxon>Chelicerata</taxon>
        <taxon>Arachnida</taxon>
        <taxon>Araneae</taxon>
        <taxon>Araneomorphae</taxon>
        <taxon>Entelegynae</taxon>
        <taxon>Araneoidea</taxon>
        <taxon>Nephilidae</taxon>
        <taxon>Trichonephila</taxon>
    </lineage>
</organism>
<sequence length="134" mass="15816">MTAQLLEVMVKFEKRYSCKEKRGSRSSDNVGRRSWDERRMSNDNSRRDDRRFNNNDRGYQSGNRGKSENFSREDQRNRGPSENFSRRDRRKGVRLNILKVQDDQVDQSQSTEEIPIRLSAICMSPVELPQKALM</sequence>
<keyword evidence="3" id="KW-1185">Reference proteome</keyword>
<dbReference type="AlphaFoldDB" id="A0A8X6WBQ4"/>